<keyword evidence="3" id="KW-1185">Reference proteome</keyword>
<name>A0A3N4ME64_9BACT</name>
<proteinExistence type="predicted"/>
<reference evidence="3" key="1">
    <citation type="submission" date="2018-11" db="EMBL/GenBank/DDBJ databases">
        <title>Chitinophaga lutea sp.nov., isolate from arsenic contaminated soil.</title>
        <authorList>
            <person name="Zong Y."/>
        </authorList>
    </citation>
    <scope>NUCLEOTIDE SEQUENCE [LARGE SCALE GENOMIC DNA]</scope>
    <source>
        <strain evidence="3">YLT18</strain>
    </source>
</reference>
<feature type="region of interest" description="Disordered" evidence="1">
    <location>
        <begin position="19"/>
        <end position="46"/>
    </location>
</feature>
<dbReference type="EMBL" id="RMBX01000003">
    <property type="protein sequence ID" value="RPD42071.1"/>
    <property type="molecule type" value="Genomic_DNA"/>
</dbReference>
<organism evidence="2 3">
    <name type="scientific">Chitinophaga barathri</name>
    <dbReference type="NCBI Taxonomy" id="1647451"/>
    <lineage>
        <taxon>Bacteria</taxon>
        <taxon>Pseudomonadati</taxon>
        <taxon>Bacteroidota</taxon>
        <taxon>Chitinophagia</taxon>
        <taxon>Chitinophagales</taxon>
        <taxon>Chitinophagaceae</taxon>
        <taxon>Chitinophaga</taxon>
    </lineage>
</organism>
<dbReference type="AlphaFoldDB" id="A0A3N4ME64"/>
<evidence type="ECO:0000313" key="3">
    <source>
        <dbReference type="Proteomes" id="UP000279089"/>
    </source>
</evidence>
<dbReference type="RefSeq" id="WP_120515046.1">
    <property type="nucleotide sequence ID" value="NZ_QXZY01000002.1"/>
</dbReference>
<accession>A0A3N4ME64</accession>
<dbReference type="Proteomes" id="UP000279089">
    <property type="component" value="Unassembled WGS sequence"/>
</dbReference>
<dbReference type="OrthoDB" id="703589at2"/>
<dbReference type="PROSITE" id="PS51257">
    <property type="entry name" value="PROKAR_LIPOPROTEIN"/>
    <property type="match status" value="1"/>
</dbReference>
<sequence length="257" mass="28854">MTRYFLITMLVLAAACSDKDKSSPLPFESIGSSKNQPGIGPNDGEPLGTAFTLPAGTRFVQRPNHRFDPDLDKLFGNANTFYVDVHLVNDDTVKGDRMIEFQPGLVMMDVAPGRIQNGMLMDRVLINMPPTGSGPGGVNDTVTVYLGVVCLNEDRGVPWGDNQEDDTRDYPIAKGMYLPSVVTSDPNLLRLISLLDGKDLRLKRHYNPREIFDEHYIEPEWMQIYSMIQKMVWKITEENGLGKEDIRELTNALNAYQ</sequence>
<evidence type="ECO:0000313" key="2">
    <source>
        <dbReference type="EMBL" id="RPD42071.1"/>
    </source>
</evidence>
<comment type="caution">
    <text evidence="2">The sequence shown here is derived from an EMBL/GenBank/DDBJ whole genome shotgun (WGS) entry which is preliminary data.</text>
</comment>
<evidence type="ECO:0000256" key="1">
    <source>
        <dbReference type="SAM" id="MobiDB-lite"/>
    </source>
</evidence>
<gene>
    <name evidence="2" type="ORF">EG028_07935</name>
</gene>
<protein>
    <submittedName>
        <fullName evidence="2">Uncharacterized protein</fullName>
    </submittedName>
</protein>